<dbReference type="EMBL" id="KB202619">
    <property type="protein sequence ID" value="ESO89159.1"/>
    <property type="molecule type" value="Genomic_DNA"/>
</dbReference>
<dbReference type="KEGG" id="lgi:LOTGIDRAFT_154246"/>
<dbReference type="OMA" id="HAPSILW"/>
<dbReference type="GO" id="GO:0000977">
    <property type="term" value="F:RNA polymerase II transcription regulatory region sequence-specific DNA binding"/>
    <property type="evidence" value="ECO:0007669"/>
    <property type="project" value="TreeGrafter"/>
</dbReference>
<dbReference type="CTD" id="20236247"/>
<evidence type="ECO:0000256" key="2">
    <source>
        <dbReference type="ARBA" id="ARBA00023125"/>
    </source>
</evidence>
<name>V4BKP8_LOTGI</name>
<dbReference type="Proteomes" id="UP000030746">
    <property type="component" value="Unassembled WGS sequence"/>
</dbReference>
<dbReference type="SMART" id="SM00389">
    <property type="entry name" value="HOX"/>
    <property type="match status" value="1"/>
</dbReference>
<evidence type="ECO:0000313" key="10">
    <source>
        <dbReference type="Proteomes" id="UP000030746"/>
    </source>
</evidence>
<evidence type="ECO:0000256" key="4">
    <source>
        <dbReference type="ARBA" id="ARBA00023242"/>
    </source>
</evidence>
<sequence>MISPVNYTVSSSDRQVENVSQKSGFIPYQNQLQYTIDSTSSYQPTFPSSFYQPWEVYNSPHLETNFIRQSSVTIESPVSRDGSIESHLDLDSSPSSSRYSTTPTTTPPLITDSDSGNSSGFVSDSSPQPATSSSPNVPPPISTTDLGRKLSDPEKTTSKKNSRTNYSPQQVRSLEKIFLDTPYPESEVMEQLSRDLDIPEKNLKIWFQNKRARWRKRVRDNKPAFPPMNPSYIPPVATNITQYSMMSPSALMSQVLPSGVVSRPVYNIPSSIPATSNTTTFQRAMPFPTYVNSYMYPQFR</sequence>
<dbReference type="AlphaFoldDB" id="V4BKP8"/>
<dbReference type="InterPro" id="IPR017970">
    <property type="entry name" value="Homeobox_CS"/>
</dbReference>
<evidence type="ECO:0000256" key="3">
    <source>
        <dbReference type="ARBA" id="ARBA00023155"/>
    </source>
</evidence>
<dbReference type="OrthoDB" id="3225452at2759"/>
<dbReference type="Pfam" id="PF00046">
    <property type="entry name" value="Homeodomain"/>
    <property type="match status" value="1"/>
</dbReference>
<dbReference type="GO" id="GO:0000981">
    <property type="term" value="F:DNA-binding transcription factor activity, RNA polymerase II-specific"/>
    <property type="evidence" value="ECO:0007669"/>
    <property type="project" value="InterPro"/>
</dbReference>
<dbReference type="RefSeq" id="XP_009060198.1">
    <property type="nucleotide sequence ID" value="XM_009061950.1"/>
</dbReference>
<protein>
    <recommendedName>
        <fullName evidence="8">Homeobox domain-containing protein</fullName>
    </recommendedName>
</protein>
<feature type="compositionally biased region" description="Polar residues" evidence="7">
    <location>
        <begin position="163"/>
        <end position="172"/>
    </location>
</feature>
<feature type="DNA-binding region" description="Homeobox" evidence="5">
    <location>
        <begin position="159"/>
        <end position="218"/>
    </location>
</feature>
<evidence type="ECO:0000256" key="6">
    <source>
        <dbReference type="RuleBase" id="RU000682"/>
    </source>
</evidence>
<dbReference type="SUPFAM" id="SSF46689">
    <property type="entry name" value="Homeodomain-like"/>
    <property type="match status" value="1"/>
</dbReference>
<evidence type="ECO:0000313" key="9">
    <source>
        <dbReference type="EMBL" id="ESO89159.1"/>
    </source>
</evidence>
<proteinExistence type="predicted"/>
<gene>
    <name evidence="9" type="ORF">LOTGIDRAFT_154246</name>
</gene>
<keyword evidence="3 5" id="KW-0371">Homeobox</keyword>
<dbReference type="Gene3D" id="1.10.10.60">
    <property type="entry name" value="Homeodomain-like"/>
    <property type="match status" value="1"/>
</dbReference>
<evidence type="ECO:0000256" key="7">
    <source>
        <dbReference type="SAM" id="MobiDB-lite"/>
    </source>
</evidence>
<dbReference type="GO" id="GO:0005634">
    <property type="term" value="C:nucleus"/>
    <property type="evidence" value="ECO:0007669"/>
    <property type="project" value="UniProtKB-SubCell"/>
</dbReference>
<feature type="compositionally biased region" description="Basic and acidic residues" evidence="7">
    <location>
        <begin position="146"/>
        <end position="157"/>
    </location>
</feature>
<dbReference type="CDD" id="cd00086">
    <property type="entry name" value="homeodomain"/>
    <property type="match status" value="1"/>
</dbReference>
<dbReference type="PANTHER" id="PTHR24329:SF543">
    <property type="entry name" value="FI01017P-RELATED"/>
    <property type="match status" value="1"/>
</dbReference>
<reference evidence="9 10" key="1">
    <citation type="journal article" date="2013" name="Nature">
        <title>Insights into bilaterian evolution from three spiralian genomes.</title>
        <authorList>
            <person name="Simakov O."/>
            <person name="Marletaz F."/>
            <person name="Cho S.J."/>
            <person name="Edsinger-Gonzales E."/>
            <person name="Havlak P."/>
            <person name="Hellsten U."/>
            <person name="Kuo D.H."/>
            <person name="Larsson T."/>
            <person name="Lv J."/>
            <person name="Arendt D."/>
            <person name="Savage R."/>
            <person name="Osoegawa K."/>
            <person name="de Jong P."/>
            <person name="Grimwood J."/>
            <person name="Chapman J.A."/>
            <person name="Shapiro H."/>
            <person name="Aerts A."/>
            <person name="Otillar R.P."/>
            <person name="Terry A.Y."/>
            <person name="Boore J.L."/>
            <person name="Grigoriev I.V."/>
            <person name="Lindberg D.R."/>
            <person name="Seaver E.C."/>
            <person name="Weisblat D.A."/>
            <person name="Putnam N.H."/>
            <person name="Rokhsar D.S."/>
        </authorList>
    </citation>
    <scope>NUCLEOTIDE SEQUENCE [LARGE SCALE GENOMIC DNA]</scope>
</reference>
<feature type="domain" description="Homeobox" evidence="8">
    <location>
        <begin position="157"/>
        <end position="217"/>
    </location>
</feature>
<dbReference type="HOGENOM" id="CLU_954053_0_0_1"/>
<keyword evidence="2 5" id="KW-0238">DNA-binding</keyword>
<accession>V4BKP8</accession>
<feature type="region of interest" description="Disordered" evidence="7">
    <location>
        <begin position="76"/>
        <end position="172"/>
    </location>
</feature>
<dbReference type="PROSITE" id="PS00027">
    <property type="entry name" value="HOMEOBOX_1"/>
    <property type="match status" value="1"/>
</dbReference>
<dbReference type="InterPro" id="IPR050649">
    <property type="entry name" value="Paired_Homeobox_TFs"/>
</dbReference>
<dbReference type="InterPro" id="IPR001356">
    <property type="entry name" value="HD"/>
</dbReference>
<dbReference type="PANTHER" id="PTHR24329">
    <property type="entry name" value="HOMEOBOX PROTEIN ARISTALESS"/>
    <property type="match status" value="1"/>
</dbReference>
<keyword evidence="4 5" id="KW-0539">Nucleus</keyword>
<dbReference type="GeneID" id="20236247"/>
<evidence type="ECO:0000259" key="8">
    <source>
        <dbReference type="PROSITE" id="PS50071"/>
    </source>
</evidence>
<dbReference type="PROSITE" id="PS50071">
    <property type="entry name" value="HOMEOBOX_2"/>
    <property type="match status" value="1"/>
</dbReference>
<keyword evidence="10" id="KW-1185">Reference proteome</keyword>
<evidence type="ECO:0000256" key="5">
    <source>
        <dbReference type="PROSITE-ProRule" id="PRU00108"/>
    </source>
</evidence>
<dbReference type="InterPro" id="IPR009057">
    <property type="entry name" value="Homeodomain-like_sf"/>
</dbReference>
<organism evidence="9 10">
    <name type="scientific">Lottia gigantea</name>
    <name type="common">Giant owl limpet</name>
    <dbReference type="NCBI Taxonomy" id="225164"/>
    <lineage>
        <taxon>Eukaryota</taxon>
        <taxon>Metazoa</taxon>
        <taxon>Spiralia</taxon>
        <taxon>Lophotrochozoa</taxon>
        <taxon>Mollusca</taxon>
        <taxon>Gastropoda</taxon>
        <taxon>Patellogastropoda</taxon>
        <taxon>Lottioidea</taxon>
        <taxon>Lottiidae</taxon>
        <taxon>Lottia</taxon>
    </lineage>
</organism>
<evidence type="ECO:0000256" key="1">
    <source>
        <dbReference type="ARBA" id="ARBA00004123"/>
    </source>
</evidence>
<comment type="subcellular location">
    <subcellularLocation>
        <location evidence="1 5 6">Nucleus</location>
    </subcellularLocation>
</comment>
<feature type="compositionally biased region" description="Low complexity" evidence="7">
    <location>
        <begin position="91"/>
        <end position="135"/>
    </location>
</feature>